<keyword evidence="2" id="KW-1185">Reference proteome</keyword>
<name>A0A238JDC4_9RHOB</name>
<sequence>MFSTKENLSQSVLCFEARTRCQTKVAVSFPNRVQRPHFEPTLTKDNTMTNFAKTALTALALIAGGTAALATQGDKITAMGYGQTIHHAKMVTIQVWQQAAHQSYGYADWNTAYVNAVECYQNNYAPTTQKFTTLQREVIKTGGDINAPYSCIVSGYQEVKPYGGITSYKY</sequence>
<dbReference type="AlphaFoldDB" id="A0A238JDC4"/>
<dbReference type="EMBL" id="FXXP01000002">
    <property type="protein sequence ID" value="SMX28711.1"/>
    <property type="molecule type" value="Genomic_DNA"/>
</dbReference>
<accession>A0A238JDC4</accession>
<gene>
    <name evidence="1" type="ORF">TRP8649_02837</name>
</gene>
<protein>
    <submittedName>
        <fullName evidence="1">Uncharacterized protein</fullName>
    </submittedName>
</protein>
<organism evidence="1 2">
    <name type="scientific">Pelagimonas phthalicica</name>
    <dbReference type="NCBI Taxonomy" id="1037362"/>
    <lineage>
        <taxon>Bacteria</taxon>
        <taxon>Pseudomonadati</taxon>
        <taxon>Pseudomonadota</taxon>
        <taxon>Alphaproteobacteria</taxon>
        <taxon>Rhodobacterales</taxon>
        <taxon>Roseobacteraceae</taxon>
        <taxon>Pelagimonas</taxon>
    </lineage>
</organism>
<proteinExistence type="predicted"/>
<dbReference type="Proteomes" id="UP000225972">
    <property type="component" value="Unassembled WGS sequence"/>
</dbReference>
<reference evidence="2" key="1">
    <citation type="submission" date="2017-05" db="EMBL/GenBank/DDBJ databases">
        <authorList>
            <person name="Rodrigo-Torres L."/>
            <person name="Arahal R. D."/>
            <person name="Lucena T."/>
        </authorList>
    </citation>
    <scope>NUCLEOTIDE SEQUENCE [LARGE SCALE GENOMIC DNA]</scope>
    <source>
        <strain evidence="2">CECT 8649</strain>
    </source>
</reference>
<evidence type="ECO:0000313" key="1">
    <source>
        <dbReference type="EMBL" id="SMX28711.1"/>
    </source>
</evidence>
<evidence type="ECO:0000313" key="2">
    <source>
        <dbReference type="Proteomes" id="UP000225972"/>
    </source>
</evidence>